<feature type="transmembrane region" description="Helical" evidence="1">
    <location>
        <begin position="62"/>
        <end position="83"/>
    </location>
</feature>
<keyword evidence="1" id="KW-0812">Transmembrane</keyword>
<proteinExistence type="predicted"/>
<comment type="caution">
    <text evidence="2">The sequence shown here is derived from an EMBL/GenBank/DDBJ whole genome shotgun (WGS) entry which is preliminary data.</text>
</comment>
<evidence type="ECO:0000313" key="2">
    <source>
        <dbReference type="EMBL" id="MFD0690430.1"/>
    </source>
</evidence>
<dbReference type="RefSeq" id="WP_131760445.1">
    <property type="nucleotide sequence ID" value="NZ_CAACUY010000116.1"/>
</dbReference>
<sequence length="87" mass="8445">MTIGGIAAAVVLGAVAGVLGRLLAPGRPGMPVWLTAGAGVVAAVAGTALFDMSGLGRAGWSLWEPVFQAGFAVAGVGLAAACWPQRG</sequence>
<protein>
    <submittedName>
        <fullName evidence="2">GlsB/YeaQ/YmgE family stress response membrane protein</fullName>
    </submittedName>
</protein>
<dbReference type="Proteomes" id="UP001597063">
    <property type="component" value="Unassembled WGS sequence"/>
</dbReference>
<feature type="transmembrane region" description="Helical" evidence="1">
    <location>
        <begin position="6"/>
        <end position="24"/>
    </location>
</feature>
<dbReference type="EMBL" id="JBHTGP010000018">
    <property type="protein sequence ID" value="MFD0690430.1"/>
    <property type="molecule type" value="Genomic_DNA"/>
</dbReference>
<evidence type="ECO:0000256" key="1">
    <source>
        <dbReference type="SAM" id="Phobius"/>
    </source>
</evidence>
<keyword evidence="1" id="KW-1133">Transmembrane helix</keyword>
<evidence type="ECO:0000313" key="3">
    <source>
        <dbReference type="Proteomes" id="UP001597063"/>
    </source>
</evidence>
<feature type="transmembrane region" description="Helical" evidence="1">
    <location>
        <begin position="31"/>
        <end position="50"/>
    </location>
</feature>
<reference evidence="3" key="1">
    <citation type="journal article" date="2019" name="Int. J. Syst. Evol. Microbiol.">
        <title>The Global Catalogue of Microorganisms (GCM) 10K type strain sequencing project: providing services to taxonomists for standard genome sequencing and annotation.</title>
        <authorList>
            <consortium name="The Broad Institute Genomics Platform"/>
            <consortium name="The Broad Institute Genome Sequencing Center for Infectious Disease"/>
            <person name="Wu L."/>
            <person name="Ma J."/>
        </authorList>
    </citation>
    <scope>NUCLEOTIDE SEQUENCE [LARGE SCALE GENOMIC DNA]</scope>
    <source>
        <strain evidence="3">JCM 9371</strain>
    </source>
</reference>
<name>A0ABW2XXA9_9ACTN</name>
<accession>A0ABW2XXA9</accession>
<keyword evidence="3" id="KW-1185">Reference proteome</keyword>
<organism evidence="2 3">
    <name type="scientific">Actinomadura fibrosa</name>
    <dbReference type="NCBI Taxonomy" id="111802"/>
    <lineage>
        <taxon>Bacteria</taxon>
        <taxon>Bacillati</taxon>
        <taxon>Actinomycetota</taxon>
        <taxon>Actinomycetes</taxon>
        <taxon>Streptosporangiales</taxon>
        <taxon>Thermomonosporaceae</taxon>
        <taxon>Actinomadura</taxon>
    </lineage>
</organism>
<gene>
    <name evidence="2" type="ORF">ACFQZM_38480</name>
</gene>
<keyword evidence="1" id="KW-0472">Membrane</keyword>